<protein>
    <submittedName>
        <fullName evidence="1">Uncharacterized protein</fullName>
    </submittedName>
</protein>
<accession>A0A6A4HFM1</accession>
<dbReference type="AlphaFoldDB" id="A0A6A4HFM1"/>
<reference evidence="1" key="1">
    <citation type="journal article" date="2019" name="Environ. Microbiol.">
        <title>Fungal ecological strategies reflected in gene transcription - a case study of two litter decomposers.</title>
        <authorList>
            <person name="Barbi F."/>
            <person name="Kohler A."/>
            <person name="Barry K."/>
            <person name="Baskaran P."/>
            <person name="Daum C."/>
            <person name="Fauchery L."/>
            <person name="Ihrmark K."/>
            <person name="Kuo A."/>
            <person name="LaButti K."/>
            <person name="Lipzen A."/>
            <person name="Morin E."/>
            <person name="Grigoriev I.V."/>
            <person name="Henrissat B."/>
            <person name="Lindahl B."/>
            <person name="Martin F."/>
        </authorList>
    </citation>
    <scope>NUCLEOTIDE SEQUENCE</scope>
    <source>
        <strain evidence="1">JB14</strain>
    </source>
</reference>
<dbReference type="Proteomes" id="UP000799118">
    <property type="component" value="Unassembled WGS sequence"/>
</dbReference>
<dbReference type="OrthoDB" id="3064439at2759"/>
<gene>
    <name evidence="1" type="ORF">BT96DRAFT_824517</name>
</gene>
<proteinExistence type="predicted"/>
<evidence type="ECO:0000313" key="1">
    <source>
        <dbReference type="EMBL" id="KAE9396553.1"/>
    </source>
</evidence>
<name>A0A6A4HFM1_9AGAR</name>
<evidence type="ECO:0000313" key="2">
    <source>
        <dbReference type="Proteomes" id="UP000799118"/>
    </source>
</evidence>
<feature type="non-terminal residue" evidence="1">
    <location>
        <position position="365"/>
    </location>
</feature>
<organism evidence="1 2">
    <name type="scientific">Gymnopus androsaceus JB14</name>
    <dbReference type="NCBI Taxonomy" id="1447944"/>
    <lineage>
        <taxon>Eukaryota</taxon>
        <taxon>Fungi</taxon>
        <taxon>Dikarya</taxon>
        <taxon>Basidiomycota</taxon>
        <taxon>Agaricomycotina</taxon>
        <taxon>Agaricomycetes</taxon>
        <taxon>Agaricomycetidae</taxon>
        <taxon>Agaricales</taxon>
        <taxon>Marasmiineae</taxon>
        <taxon>Omphalotaceae</taxon>
        <taxon>Gymnopus</taxon>
    </lineage>
</organism>
<dbReference type="EMBL" id="ML769511">
    <property type="protein sequence ID" value="KAE9396553.1"/>
    <property type="molecule type" value="Genomic_DNA"/>
</dbReference>
<keyword evidence="2" id="KW-1185">Reference proteome</keyword>
<sequence>MLVLSDIVKPGKDFITFGIFGLIVREVVREYNGEDYAIQSLRWYLEGKERTDGTSHADGDRDQRYPIREANIGALLLRTHLPNARLTGRDGLANLLSWHGTGQGNMTSAFLQSITKSPSRIFFSHSLEQCIQRFTRAQHINDSILAERSDVDMALGQEAPPFPISGFLRLSNCRIYGTASNLLKLLPTSKTPDSWMRTIPSKSSFGARLKEKFGPYWTLEVEAAWRAFLGDLFNQDPQIYIGKHHTWTEGINFIDALKIPGFRKSLTAMQLVNALVFTLILEPPTLEEMSRWIWNHPGLGAYKGLQCLNFVLPTQKAVQVALTCFCNHLWIYCSENIKQILHCREGSVIAAEHFLCKISRWEKKI</sequence>